<evidence type="ECO:0000259" key="20">
    <source>
        <dbReference type="Pfam" id="PF16656"/>
    </source>
</evidence>
<evidence type="ECO:0000256" key="3">
    <source>
        <dbReference type="ARBA" id="ARBA00004613"/>
    </source>
</evidence>
<dbReference type="InterPro" id="IPR008963">
    <property type="entry name" value="Purple_acid_Pase-like_N"/>
</dbReference>
<feature type="domain" description="Calcineurin-like phosphoesterase" evidence="16">
    <location>
        <begin position="380"/>
        <end position="581"/>
    </location>
</feature>
<comment type="catalytic activity">
    <reaction evidence="13">
        <text>a phosphate monoester + H2O = an alcohol + phosphate</text>
        <dbReference type="Rhea" id="RHEA:15017"/>
        <dbReference type="ChEBI" id="CHEBI:15377"/>
        <dbReference type="ChEBI" id="CHEBI:30879"/>
        <dbReference type="ChEBI" id="CHEBI:43474"/>
        <dbReference type="ChEBI" id="CHEBI:67140"/>
        <dbReference type="EC" id="3.1.3.2"/>
    </reaction>
</comment>
<evidence type="ECO:0000259" key="16">
    <source>
        <dbReference type="Pfam" id="PF00149"/>
    </source>
</evidence>
<name>A0A9W6WP05_9STRA</name>
<dbReference type="InterPro" id="IPR029052">
    <property type="entry name" value="Metallo-depent_PP-like"/>
</dbReference>
<evidence type="ECO:0000256" key="13">
    <source>
        <dbReference type="RuleBase" id="RU361203"/>
    </source>
</evidence>
<dbReference type="Gene3D" id="2.60.40.380">
    <property type="entry name" value="Purple acid phosphatase-like, N-terminal"/>
    <property type="match status" value="1"/>
</dbReference>
<dbReference type="SUPFAM" id="SSF49363">
    <property type="entry name" value="Purple acid phosphatase, N-terminal domain"/>
    <property type="match status" value="1"/>
</dbReference>
<evidence type="ECO:0000256" key="9">
    <source>
        <dbReference type="ARBA" id="ARBA00022801"/>
    </source>
</evidence>
<feature type="region of interest" description="Disordered" evidence="15">
    <location>
        <begin position="1630"/>
        <end position="1657"/>
    </location>
</feature>
<comment type="subunit">
    <text evidence="4">Homodimer.</text>
</comment>
<evidence type="ECO:0000259" key="18">
    <source>
        <dbReference type="Pfam" id="PF05649"/>
    </source>
</evidence>
<evidence type="ECO:0000256" key="15">
    <source>
        <dbReference type="SAM" id="MobiDB-lite"/>
    </source>
</evidence>
<dbReference type="PROSITE" id="PS51885">
    <property type="entry name" value="NEPRILYSIN"/>
    <property type="match status" value="1"/>
</dbReference>
<keyword evidence="8 13" id="KW-0732">Signal</keyword>
<dbReference type="InterPro" id="IPR015914">
    <property type="entry name" value="PAPs_N"/>
</dbReference>
<dbReference type="InterPro" id="IPR045379">
    <property type="entry name" value="Crinkler_N"/>
</dbReference>
<dbReference type="InterPro" id="IPR018497">
    <property type="entry name" value="Peptidase_M13_C"/>
</dbReference>
<comment type="caution">
    <text evidence="22">The sequence shown here is derived from an EMBL/GenBank/DDBJ whole genome shotgun (WGS) entry which is preliminary data.</text>
</comment>
<dbReference type="InterPro" id="IPR004843">
    <property type="entry name" value="Calcineurin-like_PHP"/>
</dbReference>
<keyword evidence="10" id="KW-0862">Zinc</keyword>
<dbReference type="InterPro" id="IPR000718">
    <property type="entry name" value="Peptidase_M13"/>
</dbReference>
<evidence type="ECO:0000256" key="5">
    <source>
        <dbReference type="ARBA" id="ARBA00022525"/>
    </source>
</evidence>
<evidence type="ECO:0000256" key="1">
    <source>
        <dbReference type="ARBA" id="ARBA00001947"/>
    </source>
</evidence>
<dbReference type="Gene3D" id="3.60.21.10">
    <property type="match status" value="1"/>
</dbReference>
<feature type="domain" description="Purple acid phosphatase N-terminal" evidence="20">
    <location>
        <begin position="191"/>
        <end position="296"/>
    </location>
</feature>
<comment type="cofactor">
    <cofactor evidence="1">
        <name>Zn(2+)</name>
        <dbReference type="ChEBI" id="CHEBI:29105"/>
    </cofactor>
</comment>
<proteinExistence type="inferred from homology"/>
<dbReference type="PRINTS" id="PR00786">
    <property type="entry name" value="NEPRILYSIN"/>
</dbReference>
<feature type="chain" id="PRO_5041020002" description="Purple acid phosphatase" evidence="13">
    <location>
        <begin position="20"/>
        <end position="1900"/>
    </location>
</feature>
<feature type="domain" description="Peptidase M13 N-terminal" evidence="18">
    <location>
        <begin position="693"/>
        <end position="1068"/>
    </location>
</feature>
<dbReference type="EMBL" id="BSXW01000063">
    <property type="protein sequence ID" value="GMF11067.1"/>
    <property type="molecule type" value="Genomic_DNA"/>
</dbReference>
<keyword evidence="9 13" id="KW-0378">Hydrolase</keyword>
<evidence type="ECO:0000256" key="4">
    <source>
        <dbReference type="ARBA" id="ARBA00011738"/>
    </source>
</evidence>
<dbReference type="InterPro" id="IPR041792">
    <property type="entry name" value="MPP_PAP"/>
</dbReference>
<evidence type="ECO:0000256" key="2">
    <source>
        <dbReference type="ARBA" id="ARBA00004340"/>
    </source>
</evidence>
<dbReference type="GO" id="GO:0005576">
    <property type="term" value="C:extracellular region"/>
    <property type="evidence" value="ECO:0007669"/>
    <property type="project" value="UniProtKB-SubCell"/>
</dbReference>
<dbReference type="Gene3D" id="3.40.390.10">
    <property type="entry name" value="Collagenase (Catalytic Domain)"/>
    <property type="match status" value="1"/>
</dbReference>
<reference evidence="22" key="1">
    <citation type="submission" date="2023-04" db="EMBL/GenBank/DDBJ databases">
        <title>Phytophthora lilii NBRC 32176.</title>
        <authorList>
            <person name="Ichikawa N."/>
            <person name="Sato H."/>
            <person name="Tonouchi N."/>
        </authorList>
    </citation>
    <scope>NUCLEOTIDE SEQUENCE</scope>
    <source>
        <strain evidence="22">NBRC 32176</strain>
    </source>
</reference>
<evidence type="ECO:0000259" key="21">
    <source>
        <dbReference type="Pfam" id="PF20147"/>
    </source>
</evidence>
<keyword evidence="11" id="KW-0482">Metalloprotease</keyword>
<feature type="coiled-coil region" evidence="14">
    <location>
        <begin position="1475"/>
        <end position="1502"/>
    </location>
</feature>
<dbReference type="GO" id="GO:0046872">
    <property type="term" value="F:metal ion binding"/>
    <property type="evidence" value="ECO:0007669"/>
    <property type="project" value="UniProtKB-KW"/>
</dbReference>
<dbReference type="InterPro" id="IPR042089">
    <property type="entry name" value="Peptidase_M13_dom_2"/>
</dbReference>
<evidence type="ECO:0000256" key="10">
    <source>
        <dbReference type="ARBA" id="ARBA00022833"/>
    </source>
</evidence>
<dbReference type="InterPro" id="IPR008753">
    <property type="entry name" value="Peptidase_M13_N"/>
</dbReference>
<dbReference type="Pfam" id="PF14008">
    <property type="entry name" value="Metallophos_C"/>
    <property type="match status" value="1"/>
</dbReference>
<dbReference type="Pfam" id="PF00149">
    <property type="entry name" value="Metallophos"/>
    <property type="match status" value="1"/>
</dbReference>
<dbReference type="OrthoDB" id="6475849at2759"/>
<protein>
    <recommendedName>
        <fullName evidence="13">Purple acid phosphatase</fullName>
        <ecNumber evidence="13">3.1.3.2</ecNumber>
    </recommendedName>
</protein>
<dbReference type="PANTHER" id="PTHR45778">
    <property type="entry name" value="PURPLE ACID PHOSPHATASE-RELATED"/>
    <property type="match status" value="1"/>
</dbReference>
<dbReference type="Pfam" id="PF20147">
    <property type="entry name" value="Crinkler"/>
    <property type="match status" value="1"/>
</dbReference>
<feature type="domain" description="Crinkler effector protein N-terminal" evidence="21">
    <location>
        <begin position="1695"/>
        <end position="1788"/>
    </location>
</feature>
<dbReference type="GO" id="GO:0003993">
    <property type="term" value="F:acid phosphatase activity"/>
    <property type="evidence" value="ECO:0007669"/>
    <property type="project" value="UniProtKB-EC"/>
</dbReference>
<evidence type="ECO:0000259" key="17">
    <source>
        <dbReference type="Pfam" id="PF01431"/>
    </source>
</evidence>
<keyword evidence="6" id="KW-0645">Protease</keyword>
<comment type="similarity">
    <text evidence="13">Belongs to the metallophosphoesterase superfamily. Purple acid phosphatase family.</text>
</comment>
<dbReference type="Pfam" id="PF05649">
    <property type="entry name" value="Peptidase_M13_N"/>
    <property type="match status" value="1"/>
</dbReference>
<dbReference type="Pfam" id="PF01431">
    <property type="entry name" value="Peptidase_M13"/>
    <property type="match status" value="1"/>
</dbReference>
<comment type="subcellular location">
    <subcellularLocation>
        <location evidence="2">Host cell</location>
    </subcellularLocation>
    <subcellularLocation>
        <location evidence="3">Secreted</location>
    </subcellularLocation>
</comment>
<evidence type="ECO:0000256" key="7">
    <source>
        <dbReference type="ARBA" id="ARBA00022723"/>
    </source>
</evidence>
<evidence type="ECO:0000313" key="22">
    <source>
        <dbReference type="EMBL" id="GMF11067.1"/>
    </source>
</evidence>
<dbReference type="PANTHER" id="PTHR45778:SF7">
    <property type="entry name" value="PURPLE ACID PHOSPHATASE"/>
    <property type="match status" value="1"/>
</dbReference>
<dbReference type="Proteomes" id="UP001165083">
    <property type="component" value="Unassembled WGS sequence"/>
</dbReference>
<dbReference type="InterPro" id="IPR025733">
    <property type="entry name" value="PAPs_C"/>
</dbReference>
<dbReference type="InterPro" id="IPR024079">
    <property type="entry name" value="MetalloPept_cat_dom_sf"/>
</dbReference>
<evidence type="ECO:0000259" key="19">
    <source>
        <dbReference type="Pfam" id="PF14008"/>
    </source>
</evidence>
<feature type="signal peptide" evidence="13">
    <location>
        <begin position="1"/>
        <end position="19"/>
    </location>
</feature>
<accession>A0A9W6WP05</accession>
<evidence type="ECO:0000256" key="12">
    <source>
        <dbReference type="ARBA" id="ARBA00023180"/>
    </source>
</evidence>
<keyword evidence="23" id="KW-1185">Reference proteome</keyword>
<evidence type="ECO:0000256" key="8">
    <source>
        <dbReference type="ARBA" id="ARBA00022729"/>
    </source>
</evidence>
<evidence type="ECO:0000256" key="14">
    <source>
        <dbReference type="SAM" id="Coils"/>
    </source>
</evidence>
<evidence type="ECO:0000313" key="23">
    <source>
        <dbReference type="Proteomes" id="UP001165083"/>
    </source>
</evidence>
<evidence type="ECO:0000256" key="6">
    <source>
        <dbReference type="ARBA" id="ARBA00022670"/>
    </source>
</evidence>
<dbReference type="SUPFAM" id="SSF56300">
    <property type="entry name" value="Metallo-dependent phosphatases"/>
    <property type="match status" value="1"/>
</dbReference>
<keyword evidence="7" id="KW-0479">Metal-binding</keyword>
<dbReference type="CDD" id="cd08662">
    <property type="entry name" value="M13"/>
    <property type="match status" value="1"/>
</dbReference>
<gene>
    <name evidence="22" type="ORF">Plil01_000181000</name>
</gene>
<keyword evidence="12" id="KW-0325">Glycoprotein</keyword>
<evidence type="ECO:0000256" key="11">
    <source>
        <dbReference type="ARBA" id="ARBA00023049"/>
    </source>
</evidence>
<dbReference type="Pfam" id="PF16656">
    <property type="entry name" value="Pur_ac_phosph_N"/>
    <property type="match status" value="1"/>
</dbReference>
<keyword evidence="5" id="KW-0964">Secreted</keyword>
<dbReference type="SUPFAM" id="SSF55486">
    <property type="entry name" value="Metalloproteases ('zincins'), catalytic domain"/>
    <property type="match status" value="1"/>
</dbReference>
<feature type="domain" description="Purple acid phosphatase C-terminal" evidence="19">
    <location>
        <begin position="601"/>
        <end position="659"/>
    </location>
</feature>
<feature type="domain" description="Peptidase M13 C-terminal" evidence="17">
    <location>
        <begin position="1127"/>
        <end position="1331"/>
    </location>
</feature>
<dbReference type="GO" id="GO:0043657">
    <property type="term" value="C:host cell"/>
    <property type="evidence" value="ECO:0007669"/>
    <property type="project" value="UniProtKB-SubCell"/>
</dbReference>
<dbReference type="Gene3D" id="1.10.1380.10">
    <property type="entry name" value="Neutral endopeptidase , domain2"/>
    <property type="match status" value="1"/>
</dbReference>
<dbReference type="GO" id="GO:0004222">
    <property type="term" value="F:metalloendopeptidase activity"/>
    <property type="evidence" value="ECO:0007669"/>
    <property type="project" value="InterPro"/>
</dbReference>
<organism evidence="22 23">
    <name type="scientific">Phytophthora lilii</name>
    <dbReference type="NCBI Taxonomy" id="2077276"/>
    <lineage>
        <taxon>Eukaryota</taxon>
        <taxon>Sar</taxon>
        <taxon>Stramenopiles</taxon>
        <taxon>Oomycota</taxon>
        <taxon>Peronosporomycetes</taxon>
        <taxon>Peronosporales</taxon>
        <taxon>Peronosporaceae</taxon>
        <taxon>Phytophthora</taxon>
    </lineage>
</organism>
<sequence>MASQLFVLLLLALWVGGQASTFDGELFSADYYRWFYRWHRGGAWVAHQETHECFGTISVCKFVPRNNTQFATLKLAVNTTLVEHLAWVEVTFSPDSIANHDLVAVYLVDSEESNDVEGDPLSDFVDYVYANESRVLDSGVHSIVFGPLVNMRASYQFKYLREVAPVDADRPVFSVLGESPFVEMVRGHTEPLQIRLDLTGNAGEMRVTWISGQIFGPSVRFGPAASGGLQFRAEATTVTYDALDMCSGRATTRSSVFFRHPGYIHQAVMTELIPGQKYIYRVGSATGVSSPAVEFTFPTALGDRSVDNQRPQSFFVFGDLGTSVLQRPTGELDFSDTNPERHFTSRDMVSRLANWGDERTVMQRIQQDFDDASQSTALPDTPEYAALIHIGDIAYAKGSTYLWDQFGAVVEPVASRLAYMVGIGNHEYDYIVNGESHDLSGSDAALFNGWHPDGANFDDDSHGECGVPYAHRFHMNNTKDTTANPPFWYSFRVGLTHHVVLSSEHRCTPGAPMRKWLEKEFRNNVDRNTTPWLIVHLHRPLYCSEGYEGDHAVTKLLRDCFEDTLFANHVDLVFSGHYHAYERTCSVFRGECREYDGRAGAPTHIMIGSGGAELDDAEYLEAYWTRSRQQEYGHGRLHVFNESHAYFEFVRARDRTVTDATWFVSSHDWTVTKEVEGNIKTNVAALVDTSVDPCQDFYRFSCGGWLDTHQIPSDESMVEYAFDMAQDAMDATILQAIANDSTSLVGALYASCMDVNARNAVGAAPLQDALQSIAEARSKQELFRVAGRLARTGADFITNLAPDSSLQNSSQNVLWVSHADLTLDDEYYENPQVLAYVEQNLTQYAATILNLSGFELEKSEYDDYGEVVLGVEKQLIELQNYAELDPVSASVYYLFSYAEAAENYPLVFGAYVEGMQLLDDAPALTEQTDVAFLSIAYFEKAEELVSLVTLDALKLYIAFAHINNFAKYLSEPFVDARFEFFRGVMLGAKAPLPMEKICAANVVDLLPAHAGAAYVAHRNDMKETGDSFIAMLEDILDAMASNIKTLDWLDEQTRSSALAKLGSLEVMYVQPDSAQLEKEAEGLAKLDPTAFFTNVDLIYTAQFVTLAWAIGADVDRGKWEMSAASANAYYTPYTNQIVFPAGLMQKPFFDAGNSAAQIFGALGVVAGHEISHGFDNSGSNFDAKGNWNSWWTDTTEAEFEARAQCLADQYSSFYTQAEDGIQLVPVDGVKTLGENIADNGGLHVAFNAYKSRISRLNSGGSSSNDEDQLFFLSYAQTWCGKVRDETAVDSFLTNVHAVGEARVNGAAMNSAAFSSAFNCSAGAPMNPVSKCVLWSCAPQFTRVLVYKSLAMPVTTESEDVDDRERRQRYEETERELLAVLEAESMDESTRKRQLVGLFDRFRSEYTQLSVKLRESLRLQRRLMDKCMQMKNELVVCALKIKTTEQVQADEIKSLIFYRDECEYAWKQSALSQERERDAMRIIDDLKNKVEDLQVQVKTLVANSSYVPQTRRRPPSSGASELLLTISPLASPTAQTSKLQTLPRNPTATTVPTAKRTNFHLNAPSQSFVMPPLLSFDEWKSMTKVWCPATPVALGGPSRTAPTPSKDAIHVSELHQEITRCLSVPSLNPTPMERVSSPQQQQRHQLGRLSPATSEPTVRAGTAPILSIPLQSTSHTSQANTPIARRGGTPAIKRRLTLWCAVVDAALCRGIDIDDDSTVDDLKARLRGGKISACYTNEMTLYLAKADGQWLRTDDPNAVELLKGRLPSAVKAIMNKNNMMDPQRKLRDYSIPSGRVNGKYRYVELHLILDYPEYIKSRYRERRAARTPLTPVEGRGMAILSDSSLVDTVSMILITFGDSLYAFGGAGLLGARTDLRAWRRDSVDVEVGPLRRAWRQIRVVA</sequence>
<dbReference type="GO" id="GO:0006508">
    <property type="term" value="P:proteolysis"/>
    <property type="evidence" value="ECO:0007669"/>
    <property type="project" value="UniProtKB-KW"/>
</dbReference>
<keyword evidence="14" id="KW-0175">Coiled coil</keyword>
<dbReference type="EC" id="3.1.3.2" evidence="13"/>
<dbReference type="CDD" id="cd00839">
    <property type="entry name" value="MPP_PAPs"/>
    <property type="match status" value="1"/>
</dbReference>